<evidence type="ECO:0000313" key="2">
    <source>
        <dbReference type="EMBL" id="CAJ1396344.1"/>
    </source>
</evidence>
<organism evidence="2 3">
    <name type="scientific">Effrenium voratum</name>
    <dbReference type="NCBI Taxonomy" id="2562239"/>
    <lineage>
        <taxon>Eukaryota</taxon>
        <taxon>Sar</taxon>
        <taxon>Alveolata</taxon>
        <taxon>Dinophyceae</taxon>
        <taxon>Suessiales</taxon>
        <taxon>Symbiodiniaceae</taxon>
        <taxon>Effrenium</taxon>
    </lineage>
</organism>
<name>A0AA36IZH1_9DINO</name>
<dbReference type="Gene3D" id="3.20.20.190">
    <property type="entry name" value="Phosphatidylinositol (PI) phosphodiesterase"/>
    <property type="match status" value="1"/>
</dbReference>
<dbReference type="PANTHER" id="PTHR46211">
    <property type="entry name" value="GLYCEROPHOSPHORYL DIESTER PHOSPHODIESTERASE"/>
    <property type="match status" value="1"/>
</dbReference>
<dbReference type="EMBL" id="CAUJNA010003228">
    <property type="protein sequence ID" value="CAJ1396344.1"/>
    <property type="molecule type" value="Genomic_DNA"/>
</dbReference>
<dbReference type="AlphaFoldDB" id="A0AA36IZH1"/>
<sequence length="146" mass="15732">MAPLIWAHRGASARCPENTLSAFRAALDLGADGVELDVHPTADGKVVVLHDATLERTTDQRGPVSGKTWPELQACDAGAWFSPQFKGEKLPLLEEVLHLTTSCGKKLLIELKGPPSLSRAVLFLANRLGHLPPAYPQLPKLLATLL</sequence>
<dbReference type="GO" id="GO:0008081">
    <property type="term" value="F:phosphoric diester hydrolase activity"/>
    <property type="evidence" value="ECO:0007669"/>
    <property type="project" value="InterPro"/>
</dbReference>
<dbReference type="PROSITE" id="PS51704">
    <property type="entry name" value="GP_PDE"/>
    <property type="match status" value="1"/>
</dbReference>
<dbReference type="GO" id="GO:0006629">
    <property type="term" value="P:lipid metabolic process"/>
    <property type="evidence" value="ECO:0007669"/>
    <property type="project" value="InterPro"/>
</dbReference>
<dbReference type="Pfam" id="PF03009">
    <property type="entry name" value="GDPD"/>
    <property type="match status" value="1"/>
</dbReference>
<reference evidence="2" key="1">
    <citation type="submission" date="2023-08" db="EMBL/GenBank/DDBJ databases">
        <authorList>
            <person name="Chen Y."/>
            <person name="Shah S."/>
            <person name="Dougan E. K."/>
            <person name="Thang M."/>
            <person name="Chan C."/>
        </authorList>
    </citation>
    <scope>NUCLEOTIDE SEQUENCE</scope>
</reference>
<evidence type="ECO:0000313" key="3">
    <source>
        <dbReference type="Proteomes" id="UP001178507"/>
    </source>
</evidence>
<dbReference type="InterPro" id="IPR017946">
    <property type="entry name" value="PLC-like_Pdiesterase_TIM-brl"/>
</dbReference>
<gene>
    <name evidence="2" type="ORF">EVOR1521_LOCUS20598</name>
</gene>
<dbReference type="InterPro" id="IPR030395">
    <property type="entry name" value="GP_PDE_dom"/>
</dbReference>
<feature type="domain" description="GP-PDE" evidence="1">
    <location>
        <begin position="3"/>
        <end position="146"/>
    </location>
</feature>
<dbReference type="PANTHER" id="PTHR46211:SF14">
    <property type="entry name" value="GLYCEROPHOSPHODIESTER PHOSPHODIESTERASE"/>
    <property type="match status" value="1"/>
</dbReference>
<comment type="caution">
    <text evidence="2">The sequence shown here is derived from an EMBL/GenBank/DDBJ whole genome shotgun (WGS) entry which is preliminary data.</text>
</comment>
<proteinExistence type="predicted"/>
<dbReference type="Proteomes" id="UP001178507">
    <property type="component" value="Unassembled WGS sequence"/>
</dbReference>
<dbReference type="SUPFAM" id="SSF51695">
    <property type="entry name" value="PLC-like phosphodiesterases"/>
    <property type="match status" value="1"/>
</dbReference>
<evidence type="ECO:0000259" key="1">
    <source>
        <dbReference type="PROSITE" id="PS51704"/>
    </source>
</evidence>
<protein>
    <recommendedName>
        <fullName evidence="1">GP-PDE domain-containing protein</fullName>
    </recommendedName>
</protein>
<accession>A0AA36IZH1</accession>
<keyword evidence="3" id="KW-1185">Reference proteome</keyword>